<sequence length="338" mass="37075">MSGSSDYEIFEPGNVTLQSGAVFPSLKLAYKTYGTLGPARDNVILYPTSFSAQHFDTEWLIRPDGVLDPSRYFIIIPNLFGNGLSSSPSNTAAPFPKLTYHDAIAVQHRLLTERFGISKLALVYGWSMGGMQAYHWAALHPDMVERAAIACGSARCAPYNHVFLESVKAALTADPAFRDGRFVDKPIAGYRAMGRVYAGWAMSHGFYRDELWRDGGFPSLEDYLVRTWDTTFARRDANDLLAQIGIWQSGDISGCPAFAGDLDRALAAIKAHMLLMPGATDRYFDVRDNEDELGRLTGAKSAVLHPIPSLHGHRAGNPVGNARDEAFIKAEIAALLSK</sequence>
<dbReference type="RefSeq" id="WP_145630780.1">
    <property type="nucleotide sequence ID" value="NZ_CP088014.1"/>
</dbReference>
<dbReference type="InterPro" id="IPR000073">
    <property type="entry name" value="AB_hydrolase_1"/>
</dbReference>
<dbReference type="Proteomes" id="UP000317176">
    <property type="component" value="Unassembled WGS sequence"/>
</dbReference>
<protein>
    <submittedName>
        <fullName evidence="3">Homoserine O-acetyltransferase</fullName>
    </submittedName>
</protein>
<dbReference type="EMBL" id="VLKL01000005">
    <property type="protein sequence ID" value="TWI07047.1"/>
    <property type="molecule type" value="Genomic_DNA"/>
</dbReference>
<dbReference type="InterPro" id="IPR029058">
    <property type="entry name" value="AB_hydrolase_fold"/>
</dbReference>
<dbReference type="PANTHER" id="PTHR32268:SF15">
    <property type="entry name" value="HOMOSERINE ACETYLTRANSFERASE FAMILY PROTEIN (AFU_ORTHOLOGUE AFUA_1G15350)"/>
    <property type="match status" value="1"/>
</dbReference>
<reference evidence="3 4" key="1">
    <citation type="journal article" date="2015" name="Stand. Genomic Sci.">
        <title>Genomic Encyclopedia of Bacterial and Archaeal Type Strains, Phase III: the genomes of soil and plant-associated and newly described type strains.</title>
        <authorList>
            <person name="Whitman W.B."/>
            <person name="Woyke T."/>
            <person name="Klenk H.P."/>
            <person name="Zhou Y."/>
            <person name="Lilburn T.G."/>
            <person name="Beck B.J."/>
            <person name="De Vos P."/>
            <person name="Vandamme P."/>
            <person name="Eisen J.A."/>
            <person name="Garrity G."/>
            <person name="Hugenholtz P."/>
            <person name="Kyrpides N.C."/>
        </authorList>
    </citation>
    <scope>NUCLEOTIDE SEQUENCE [LARGE SCALE GENOMIC DNA]</scope>
    <source>
        <strain evidence="3 4">CGMCC 1.10947</strain>
    </source>
</reference>
<dbReference type="OrthoDB" id="9800754at2"/>
<organism evidence="3 4">
    <name type="scientific">Bradyrhizobium daqingense</name>
    <dbReference type="NCBI Taxonomy" id="993502"/>
    <lineage>
        <taxon>Bacteria</taxon>
        <taxon>Pseudomonadati</taxon>
        <taxon>Pseudomonadota</taxon>
        <taxon>Alphaproteobacteria</taxon>
        <taxon>Hyphomicrobiales</taxon>
        <taxon>Nitrobacteraceae</taxon>
        <taxon>Bradyrhizobium</taxon>
    </lineage>
</organism>
<evidence type="ECO:0000313" key="3">
    <source>
        <dbReference type="EMBL" id="TWI07047.1"/>
    </source>
</evidence>
<feature type="active site" evidence="1">
    <location>
        <position position="313"/>
    </location>
</feature>
<feature type="active site" description="Nucleophile" evidence="1">
    <location>
        <position position="127"/>
    </location>
</feature>
<dbReference type="SUPFAM" id="SSF53474">
    <property type="entry name" value="alpha/beta-Hydrolases"/>
    <property type="match status" value="1"/>
</dbReference>
<evidence type="ECO:0000259" key="2">
    <source>
        <dbReference type="Pfam" id="PF00561"/>
    </source>
</evidence>
<proteinExistence type="predicted"/>
<name>A0A562LHH3_9BRAD</name>
<keyword evidence="4" id="KW-1185">Reference proteome</keyword>
<dbReference type="AlphaFoldDB" id="A0A562LHH3"/>
<accession>A0A562LHH3</accession>
<feature type="active site" evidence="1">
    <location>
        <position position="281"/>
    </location>
</feature>
<dbReference type="NCBIfam" id="NF005757">
    <property type="entry name" value="PRK07581.1"/>
    <property type="match status" value="1"/>
</dbReference>
<dbReference type="InterPro" id="IPR008220">
    <property type="entry name" value="HAT_MetX-like"/>
</dbReference>
<dbReference type="Pfam" id="PF00561">
    <property type="entry name" value="Abhydrolase_1"/>
    <property type="match status" value="1"/>
</dbReference>
<dbReference type="Gene3D" id="3.40.50.1820">
    <property type="entry name" value="alpha/beta hydrolase"/>
    <property type="match status" value="1"/>
</dbReference>
<dbReference type="PIRSF" id="PIRSF000443">
    <property type="entry name" value="Homoser_Ac_trans"/>
    <property type="match status" value="1"/>
</dbReference>
<evidence type="ECO:0000256" key="1">
    <source>
        <dbReference type="PIRSR" id="PIRSR000443-1"/>
    </source>
</evidence>
<dbReference type="GO" id="GO:0016747">
    <property type="term" value="F:acyltransferase activity, transferring groups other than amino-acyl groups"/>
    <property type="evidence" value="ECO:0007669"/>
    <property type="project" value="InterPro"/>
</dbReference>
<feature type="domain" description="AB hydrolase-1" evidence="2">
    <location>
        <begin position="67"/>
        <end position="180"/>
    </location>
</feature>
<dbReference type="PANTHER" id="PTHR32268">
    <property type="entry name" value="HOMOSERINE O-ACETYLTRANSFERASE"/>
    <property type="match status" value="1"/>
</dbReference>
<keyword evidence="3" id="KW-0808">Transferase</keyword>
<evidence type="ECO:0000313" key="4">
    <source>
        <dbReference type="Proteomes" id="UP000317176"/>
    </source>
</evidence>
<gene>
    <name evidence="3" type="ORF">IQ17_02435</name>
</gene>
<comment type="caution">
    <text evidence="3">The sequence shown here is derived from an EMBL/GenBank/DDBJ whole genome shotgun (WGS) entry which is preliminary data.</text>
</comment>